<keyword evidence="3" id="KW-1185">Reference proteome</keyword>
<proteinExistence type="predicted"/>
<dbReference type="EMBL" id="CAJNNV010017022">
    <property type="protein sequence ID" value="CAE8604846.1"/>
    <property type="molecule type" value="Genomic_DNA"/>
</dbReference>
<gene>
    <name evidence="2" type="ORF">PGLA1383_LOCUS22990</name>
</gene>
<sequence length="121" mass="12753">GNYPLSAAQAAESTGPAHEEDASAGAGRAARAFFWQGPGSLAPYLLALSLLELPEGQGVTSLQFRVLLGAGALPALVILISSLQRRGSGLVSQRQAHLGRDLGNPRYWRSSTEPSSFHQRS</sequence>
<evidence type="ECO:0000313" key="2">
    <source>
        <dbReference type="EMBL" id="CAE8604846.1"/>
    </source>
</evidence>
<dbReference type="Gene3D" id="1.20.1250.20">
    <property type="entry name" value="MFS general substrate transporter like domains"/>
    <property type="match status" value="1"/>
</dbReference>
<dbReference type="InterPro" id="IPR036259">
    <property type="entry name" value="MFS_trans_sf"/>
</dbReference>
<evidence type="ECO:0000256" key="1">
    <source>
        <dbReference type="SAM" id="MobiDB-lite"/>
    </source>
</evidence>
<comment type="caution">
    <text evidence="2">The sequence shown here is derived from an EMBL/GenBank/DDBJ whole genome shotgun (WGS) entry which is preliminary data.</text>
</comment>
<organism evidence="2 3">
    <name type="scientific">Polarella glacialis</name>
    <name type="common">Dinoflagellate</name>
    <dbReference type="NCBI Taxonomy" id="89957"/>
    <lineage>
        <taxon>Eukaryota</taxon>
        <taxon>Sar</taxon>
        <taxon>Alveolata</taxon>
        <taxon>Dinophyceae</taxon>
        <taxon>Suessiales</taxon>
        <taxon>Suessiaceae</taxon>
        <taxon>Polarella</taxon>
    </lineage>
</organism>
<feature type="region of interest" description="Disordered" evidence="1">
    <location>
        <begin position="1"/>
        <end position="23"/>
    </location>
</feature>
<name>A0A813EWW7_POLGL</name>
<feature type="region of interest" description="Disordered" evidence="1">
    <location>
        <begin position="94"/>
        <end position="121"/>
    </location>
</feature>
<dbReference type="Proteomes" id="UP000654075">
    <property type="component" value="Unassembled WGS sequence"/>
</dbReference>
<evidence type="ECO:0000313" key="3">
    <source>
        <dbReference type="Proteomes" id="UP000654075"/>
    </source>
</evidence>
<accession>A0A813EWW7</accession>
<feature type="non-terminal residue" evidence="2">
    <location>
        <position position="121"/>
    </location>
</feature>
<protein>
    <submittedName>
        <fullName evidence="2">Uncharacterized protein</fullName>
    </submittedName>
</protein>
<reference evidence="2" key="1">
    <citation type="submission" date="2021-02" db="EMBL/GenBank/DDBJ databases">
        <authorList>
            <person name="Dougan E. K."/>
            <person name="Rhodes N."/>
            <person name="Thang M."/>
            <person name="Chan C."/>
        </authorList>
    </citation>
    <scope>NUCLEOTIDE SEQUENCE</scope>
</reference>
<feature type="compositionally biased region" description="Polar residues" evidence="1">
    <location>
        <begin position="109"/>
        <end position="121"/>
    </location>
</feature>
<dbReference type="AlphaFoldDB" id="A0A813EWW7"/>